<feature type="non-terminal residue" evidence="2">
    <location>
        <position position="242"/>
    </location>
</feature>
<evidence type="ECO:0000256" key="1">
    <source>
        <dbReference type="SAM" id="MobiDB-lite"/>
    </source>
</evidence>
<evidence type="ECO:0000313" key="3">
    <source>
        <dbReference type="Proteomes" id="UP000253664"/>
    </source>
</evidence>
<gene>
    <name evidence="2" type="ORF">L249_8613</name>
</gene>
<protein>
    <submittedName>
        <fullName evidence="2">Uncharacterized protein</fullName>
    </submittedName>
</protein>
<keyword evidence="3" id="KW-1185">Reference proteome</keyword>
<dbReference type="Proteomes" id="UP000253664">
    <property type="component" value="Unassembled WGS sequence"/>
</dbReference>
<feature type="region of interest" description="Disordered" evidence="1">
    <location>
        <begin position="119"/>
        <end position="138"/>
    </location>
</feature>
<accession>A0A367L667</accession>
<name>A0A367L667_9HYPO</name>
<dbReference type="AlphaFoldDB" id="A0A367L667"/>
<organism evidence="2 3">
    <name type="scientific">Ophiocordyceps polyrhachis-furcata BCC 54312</name>
    <dbReference type="NCBI Taxonomy" id="1330021"/>
    <lineage>
        <taxon>Eukaryota</taxon>
        <taxon>Fungi</taxon>
        <taxon>Dikarya</taxon>
        <taxon>Ascomycota</taxon>
        <taxon>Pezizomycotina</taxon>
        <taxon>Sordariomycetes</taxon>
        <taxon>Hypocreomycetidae</taxon>
        <taxon>Hypocreales</taxon>
        <taxon>Ophiocordycipitaceae</taxon>
        <taxon>Ophiocordyceps</taxon>
    </lineage>
</organism>
<evidence type="ECO:0000313" key="2">
    <source>
        <dbReference type="EMBL" id="RCI09925.1"/>
    </source>
</evidence>
<proteinExistence type="predicted"/>
<comment type="caution">
    <text evidence="2">The sequence shown here is derived from an EMBL/GenBank/DDBJ whole genome shotgun (WGS) entry which is preliminary data.</text>
</comment>
<reference evidence="2 3" key="1">
    <citation type="journal article" date="2015" name="BMC Genomics">
        <title>Insights from the genome of Ophiocordyceps polyrhachis-furcata to pathogenicity and host specificity in insect fungi.</title>
        <authorList>
            <person name="Wichadakul D."/>
            <person name="Kobmoo N."/>
            <person name="Ingsriswang S."/>
            <person name="Tangphatsornruang S."/>
            <person name="Chantasingh D."/>
            <person name="Luangsa-ard J.J."/>
            <person name="Eurwilaichitr L."/>
        </authorList>
    </citation>
    <scope>NUCLEOTIDE SEQUENCE [LARGE SCALE GENOMIC DNA]</scope>
    <source>
        <strain evidence="2 3">BCC 54312</strain>
    </source>
</reference>
<dbReference type="EMBL" id="LKCN02000013">
    <property type="protein sequence ID" value="RCI09925.1"/>
    <property type="molecule type" value="Genomic_DNA"/>
</dbReference>
<sequence>MQSRASSGGEKQKSYLTPTYLQFHYQKGDSTCLGPRYGLKRWIQVPYFKFSIALSNNFSTSVENVTLCFIDSKPISVISEEEASPPYLSLAHCCVRKGGPLVRNLNLVHCSVRKMPASHAAQNPVRRHPRPSDRASLIEPTRGSNKGWVVLRTEPRPSTTTTTTTTNGENLTHVASTLVSSLFEIITPILHALRLHIFHLSSSSSLSLSLPRDLYPYLSISFPPSAPVAVALNRYLVPARGA</sequence>